<dbReference type="GO" id="GO:0006355">
    <property type="term" value="P:regulation of DNA-templated transcription"/>
    <property type="evidence" value="ECO:0007669"/>
    <property type="project" value="InterPro"/>
</dbReference>
<keyword evidence="2" id="KW-0238">DNA-binding</keyword>
<organism evidence="6 7">
    <name type="scientific">Morella rubra</name>
    <name type="common">Chinese bayberry</name>
    <dbReference type="NCBI Taxonomy" id="262757"/>
    <lineage>
        <taxon>Eukaryota</taxon>
        <taxon>Viridiplantae</taxon>
        <taxon>Streptophyta</taxon>
        <taxon>Embryophyta</taxon>
        <taxon>Tracheophyta</taxon>
        <taxon>Spermatophyta</taxon>
        <taxon>Magnoliopsida</taxon>
        <taxon>eudicotyledons</taxon>
        <taxon>Gunneridae</taxon>
        <taxon>Pentapetalae</taxon>
        <taxon>rosids</taxon>
        <taxon>fabids</taxon>
        <taxon>Fagales</taxon>
        <taxon>Myricaceae</taxon>
        <taxon>Morella</taxon>
    </lineage>
</organism>
<keyword evidence="1" id="KW-0805">Transcription regulation</keyword>
<evidence type="ECO:0000256" key="1">
    <source>
        <dbReference type="ARBA" id="ARBA00023015"/>
    </source>
</evidence>
<sequence>MQPAVPRGYRFRPTAEELITHYLLKKVRGEELPWGGIHECDLYGEKNPWKICEAYDHDEDKFYFFTNLKKLKTQNRIARSAGCGTWQGNNIGDNIYDKSGKHVIGLNKLFSFKVKDGSRMEKSGWIMHEFSLAGVSLVGEREKSNKLVLCVLQRRGSEFRYQ</sequence>
<dbReference type="InterPro" id="IPR003441">
    <property type="entry name" value="NAC-dom"/>
</dbReference>
<dbReference type="InterPro" id="IPR036093">
    <property type="entry name" value="NAC_dom_sf"/>
</dbReference>
<feature type="domain" description="NAC" evidence="5">
    <location>
        <begin position="5"/>
        <end position="155"/>
    </location>
</feature>
<dbReference type="GO" id="GO:0048731">
    <property type="term" value="P:system development"/>
    <property type="evidence" value="ECO:0007669"/>
    <property type="project" value="TreeGrafter"/>
</dbReference>
<reference evidence="6 7" key="1">
    <citation type="journal article" date="2019" name="Plant Biotechnol. J.">
        <title>The red bayberry genome and genetic basis of sex determination.</title>
        <authorList>
            <person name="Jia H.M."/>
            <person name="Jia H.J."/>
            <person name="Cai Q.L."/>
            <person name="Wang Y."/>
            <person name="Zhao H.B."/>
            <person name="Yang W.F."/>
            <person name="Wang G.Y."/>
            <person name="Li Y.H."/>
            <person name="Zhan D.L."/>
            <person name="Shen Y.T."/>
            <person name="Niu Q.F."/>
            <person name="Chang L."/>
            <person name="Qiu J."/>
            <person name="Zhao L."/>
            <person name="Xie H.B."/>
            <person name="Fu W.Y."/>
            <person name="Jin J."/>
            <person name="Li X.W."/>
            <person name="Jiao Y."/>
            <person name="Zhou C.C."/>
            <person name="Tu T."/>
            <person name="Chai C.Y."/>
            <person name="Gao J.L."/>
            <person name="Fan L.J."/>
            <person name="van de Weg E."/>
            <person name="Wang J.Y."/>
            <person name="Gao Z.S."/>
        </authorList>
    </citation>
    <scope>NUCLEOTIDE SEQUENCE [LARGE SCALE GENOMIC DNA]</scope>
    <source>
        <tissue evidence="6">Leaves</tissue>
    </source>
</reference>
<evidence type="ECO:0000256" key="2">
    <source>
        <dbReference type="ARBA" id="ARBA00023125"/>
    </source>
</evidence>
<comment type="caution">
    <text evidence="6">The sequence shown here is derived from an EMBL/GenBank/DDBJ whole genome shotgun (WGS) entry which is preliminary data.</text>
</comment>
<keyword evidence="7" id="KW-1185">Reference proteome</keyword>
<dbReference type="GO" id="GO:0003677">
    <property type="term" value="F:DNA binding"/>
    <property type="evidence" value="ECO:0007669"/>
    <property type="project" value="UniProtKB-KW"/>
</dbReference>
<dbReference type="Pfam" id="PF02365">
    <property type="entry name" value="NAM"/>
    <property type="match status" value="1"/>
</dbReference>
<evidence type="ECO:0000313" key="7">
    <source>
        <dbReference type="Proteomes" id="UP000516437"/>
    </source>
</evidence>
<dbReference type="OrthoDB" id="1622899at2759"/>
<evidence type="ECO:0000256" key="4">
    <source>
        <dbReference type="ARBA" id="ARBA00023242"/>
    </source>
</evidence>
<dbReference type="PANTHER" id="PTHR31719:SF164">
    <property type="entry name" value="NAC DOMAIN-CONTAINING PROTEIN"/>
    <property type="match status" value="1"/>
</dbReference>
<dbReference type="Proteomes" id="UP000516437">
    <property type="component" value="Chromosome 6"/>
</dbReference>
<keyword evidence="4" id="KW-0539">Nucleus</keyword>
<gene>
    <name evidence="6" type="ORF">CJ030_MR6G019737</name>
</gene>
<dbReference type="PANTHER" id="PTHR31719">
    <property type="entry name" value="NAC TRANSCRIPTION FACTOR 56"/>
    <property type="match status" value="1"/>
</dbReference>
<evidence type="ECO:0000256" key="3">
    <source>
        <dbReference type="ARBA" id="ARBA00023163"/>
    </source>
</evidence>
<evidence type="ECO:0000259" key="5">
    <source>
        <dbReference type="PROSITE" id="PS51005"/>
    </source>
</evidence>
<name>A0A6A1VDE0_9ROSI</name>
<evidence type="ECO:0000313" key="6">
    <source>
        <dbReference type="EMBL" id="KAB1210872.1"/>
    </source>
</evidence>
<dbReference type="PROSITE" id="PS51005">
    <property type="entry name" value="NAC"/>
    <property type="match status" value="1"/>
</dbReference>
<accession>A0A6A1VDE0</accession>
<dbReference type="AlphaFoldDB" id="A0A6A1VDE0"/>
<dbReference type="EMBL" id="RXIC02000024">
    <property type="protein sequence ID" value="KAB1210872.1"/>
    <property type="molecule type" value="Genomic_DNA"/>
</dbReference>
<dbReference type="Gene3D" id="2.170.150.80">
    <property type="entry name" value="NAC domain"/>
    <property type="match status" value="1"/>
</dbReference>
<dbReference type="SUPFAM" id="SSF101941">
    <property type="entry name" value="NAC domain"/>
    <property type="match status" value="1"/>
</dbReference>
<keyword evidence="3" id="KW-0804">Transcription</keyword>
<proteinExistence type="predicted"/>
<protein>
    <submittedName>
        <fullName evidence="6">NAC domain-containing protein 68</fullName>
    </submittedName>
</protein>